<organism evidence="7">
    <name type="scientific">Darwinula stevensoni</name>
    <dbReference type="NCBI Taxonomy" id="69355"/>
    <lineage>
        <taxon>Eukaryota</taxon>
        <taxon>Metazoa</taxon>
        <taxon>Ecdysozoa</taxon>
        <taxon>Arthropoda</taxon>
        <taxon>Crustacea</taxon>
        <taxon>Oligostraca</taxon>
        <taxon>Ostracoda</taxon>
        <taxon>Podocopa</taxon>
        <taxon>Podocopida</taxon>
        <taxon>Darwinulocopina</taxon>
        <taxon>Darwinuloidea</taxon>
        <taxon>Darwinulidae</taxon>
        <taxon>Darwinula</taxon>
    </lineage>
</organism>
<keyword evidence="4" id="KW-0808">Transferase</keyword>
<dbReference type="InterPro" id="IPR049704">
    <property type="entry name" value="Aminotrans_3_PPA_site"/>
</dbReference>
<proteinExistence type="inferred from homology"/>
<keyword evidence="3" id="KW-0032">Aminotransferase</keyword>
<dbReference type="Gene3D" id="3.90.1150.10">
    <property type="entry name" value="Aspartate Aminotransferase, domain 1"/>
    <property type="match status" value="1"/>
</dbReference>
<protein>
    <recommendedName>
        <fullName evidence="9">Aspartate aminotransferase family protein</fullName>
    </recommendedName>
</protein>
<dbReference type="InterPro" id="IPR015424">
    <property type="entry name" value="PyrdxlP-dep_Trfase"/>
</dbReference>
<dbReference type="InterPro" id="IPR015422">
    <property type="entry name" value="PyrdxlP-dep_Trfase_small"/>
</dbReference>
<dbReference type="InterPro" id="IPR005814">
    <property type="entry name" value="Aminotrans_3"/>
</dbReference>
<dbReference type="FunFam" id="3.40.640.10:FF:000004">
    <property type="entry name" value="Acetylornithine aminotransferase"/>
    <property type="match status" value="1"/>
</dbReference>
<accession>A0A7R9FSC2</accession>
<dbReference type="SUPFAM" id="SSF53383">
    <property type="entry name" value="PLP-dependent transferases"/>
    <property type="match status" value="1"/>
</dbReference>
<dbReference type="GO" id="GO:0030170">
    <property type="term" value="F:pyridoxal phosphate binding"/>
    <property type="evidence" value="ECO:0007669"/>
    <property type="project" value="InterPro"/>
</dbReference>
<evidence type="ECO:0000256" key="5">
    <source>
        <dbReference type="ARBA" id="ARBA00022898"/>
    </source>
</evidence>
<evidence type="ECO:0000256" key="1">
    <source>
        <dbReference type="ARBA" id="ARBA00001933"/>
    </source>
</evidence>
<comment type="cofactor">
    <cofactor evidence="1">
        <name>pyridoxal 5'-phosphate</name>
        <dbReference type="ChEBI" id="CHEBI:597326"/>
    </cofactor>
</comment>
<keyword evidence="5 6" id="KW-0663">Pyridoxal phosphate</keyword>
<dbReference type="GO" id="GO:0042802">
    <property type="term" value="F:identical protein binding"/>
    <property type="evidence" value="ECO:0007669"/>
    <property type="project" value="TreeGrafter"/>
</dbReference>
<dbReference type="Proteomes" id="UP000677054">
    <property type="component" value="Unassembled WGS sequence"/>
</dbReference>
<evidence type="ECO:0000313" key="7">
    <source>
        <dbReference type="EMBL" id="CAD7253244.1"/>
    </source>
</evidence>
<evidence type="ECO:0000256" key="3">
    <source>
        <dbReference type="ARBA" id="ARBA00022576"/>
    </source>
</evidence>
<dbReference type="EMBL" id="LR905050">
    <property type="protein sequence ID" value="CAD7253244.1"/>
    <property type="molecule type" value="Genomic_DNA"/>
</dbReference>
<evidence type="ECO:0008006" key="9">
    <source>
        <dbReference type="Google" id="ProtNLM"/>
    </source>
</evidence>
<dbReference type="EMBL" id="CAJPEV010005533">
    <property type="protein sequence ID" value="CAG0903249.1"/>
    <property type="molecule type" value="Genomic_DNA"/>
</dbReference>
<sequence>TTPNPLAIEVDRAEGVYLYGPDGKEYMDMISGISVSNVGHCHPQVVQALQEQSAKFMHLMVYGEYVYSPQTKLAEALIEVLPESLDNFYFTNSGTEATEGAFKLAKRYTGRAEIISCFQSYHGSTAGALSAMGDETYQTAFRPLVPGHSHIRYNTVEDLTNITESTAAVIIELISAEKGVVIGNYDYFQLLRKRCTEVGCLLIFDEIQTGCGRTGTMFAFEQYDVIPDILLIGKGFGGGMPIAAFIANKEVMRTLSFDPILGHISTYGGNAVCCAAALACLGVLKENNLLTEVNVKGKGPANLLASFQSEKEKGTKNGDPVILINVKGEKLALGHYFEGSIAVRVLSFDGEQTIEDILKDKLEKAYSYRQQLGLVIDALTFRDTVVAAGIESGRTIRIVQQLSQPEDHPINLFHPESNYLKGL</sequence>
<feature type="non-terminal residue" evidence="7">
    <location>
        <position position="423"/>
    </location>
</feature>
<dbReference type="AlphaFoldDB" id="A0A7R9FSC2"/>
<gene>
    <name evidence="7" type="ORF">DSTB1V02_LOCUS12994</name>
</gene>
<name>A0A7R9FSC2_9CRUS</name>
<dbReference type="PROSITE" id="PS00600">
    <property type="entry name" value="AA_TRANSFER_CLASS_3"/>
    <property type="match status" value="1"/>
</dbReference>
<dbReference type="Gene3D" id="3.40.640.10">
    <property type="entry name" value="Type I PLP-dependent aspartate aminotransferase-like (Major domain)"/>
    <property type="match status" value="1"/>
</dbReference>
<dbReference type="Pfam" id="PF00202">
    <property type="entry name" value="Aminotran_3"/>
    <property type="match status" value="1"/>
</dbReference>
<evidence type="ECO:0000256" key="6">
    <source>
        <dbReference type="RuleBase" id="RU003560"/>
    </source>
</evidence>
<dbReference type="OrthoDB" id="10261433at2759"/>
<evidence type="ECO:0000256" key="2">
    <source>
        <dbReference type="ARBA" id="ARBA00008954"/>
    </source>
</evidence>
<feature type="non-terminal residue" evidence="7">
    <location>
        <position position="1"/>
    </location>
</feature>
<evidence type="ECO:0000313" key="8">
    <source>
        <dbReference type="Proteomes" id="UP000677054"/>
    </source>
</evidence>
<dbReference type="InterPro" id="IPR015421">
    <property type="entry name" value="PyrdxlP-dep_Trfase_major"/>
</dbReference>
<reference evidence="7" key="1">
    <citation type="submission" date="2020-11" db="EMBL/GenBank/DDBJ databases">
        <authorList>
            <person name="Tran Van P."/>
        </authorList>
    </citation>
    <scope>NUCLEOTIDE SEQUENCE</scope>
</reference>
<evidence type="ECO:0000256" key="4">
    <source>
        <dbReference type="ARBA" id="ARBA00022679"/>
    </source>
</evidence>
<dbReference type="CDD" id="cd00610">
    <property type="entry name" value="OAT_like"/>
    <property type="match status" value="1"/>
</dbReference>
<dbReference type="PANTHER" id="PTHR11986">
    <property type="entry name" value="AMINOTRANSFERASE CLASS III"/>
    <property type="match status" value="1"/>
</dbReference>
<keyword evidence="8" id="KW-1185">Reference proteome</keyword>
<dbReference type="GO" id="GO:0008483">
    <property type="term" value="F:transaminase activity"/>
    <property type="evidence" value="ECO:0007669"/>
    <property type="project" value="UniProtKB-KW"/>
</dbReference>
<dbReference type="PANTHER" id="PTHR11986:SF79">
    <property type="entry name" value="ACETYLORNITHINE AMINOTRANSFERASE, MITOCHONDRIAL"/>
    <property type="match status" value="1"/>
</dbReference>
<comment type="similarity">
    <text evidence="2 6">Belongs to the class-III pyridoxal-phosphate-dependent aminotransferase family.</text>
</comment>
<dbReference type="InterPro" id="IPR050103">
    <property type="entry name" value="Class-III_PLP-dep_AT"/>
</dbReference>